<gene>
    <name evidence="3" type="ORF">DCCM_0190</name>
</gene>
<dbReference type="GO" id="GO:0004519">
    <property type="term" value="F:endonuclease activity"/>
    <property type="evidence" value="ECO:0007669"/>
    <property type="project" value="UniProtKB-KW"/>
</dbReference>
<sequence>MPYTYLLQCSDGSYYTGWTTDLEARLKIHNAGKGAKYTRSRLPVRLIYWEECANRSEAQKREAAIRKLNRKEKELLINKGN</sequence>
<evidence type="ECO:0000259" key="2">
    <source>
        <dbReference type="PROSITE" id="PS50164"/>
    </source>
</evidence>
<keyword evidence="3" id="KW-0255">Endonuclease</keyword>
<dbReference type="AlphaFoldDB" id="A0A2L2X747"/>
<comment type="similarity">
    <text evidence="1">Belongs to the UPF0213 family.</text>
</comment>
<dbReference type="PANTHER" id="PTHR34477:SF1">
    <property type="entry name" value="UPF0213 PROTEIN YHBQ"/>
    <property type="match status" value="1"/>
</dbReference>
<dbReference type="InterPro" id="IPR035901">
    <property type="entry name" value="GIY-YIG_endonuc_sf"/>
</dbReference>
<dbReference type="Gene3D" id="3.40.1440.10">
    <property type="entry name" value="GIY-YIG endonuclease"/>
    <property type="match status" value="1"/>
</dbReference>
<dbReference type="CDD" id="cd10456">
    <property type="entry name" value="GIY-YIG_UPF0213"/>
    <property type="match status" value="1"/>
</dbReference>
<keyword evidence="4" id="KW-1185">Reference proteome</keyword>
<dbReference type="Pfam" id="PF01541">
    <property type="entry name" value="GIY-YIG"/>
    <property type="match status" value="1"/>
</dbReference>
<reference evidence="4" key="1">
    <citation type="submission" date="2018-02" db="EMBL/GenBank/DDBJ databases">
        <title>Genome sequence of Desulfocucumis palustris strain NAW-5.</title>
        <authorList>
            <person name="Watanabe M."/>
            <person name="Kojima H."/>
            <person name="Fukui M."/>
        </authorList>
    </citation>
    <scope>NUCLEOTIDE SEQUENCE [LARGE SCALE GENOMIC DNA]</scope>
    <source>
        <strain evidence="4">NAW-5</strain>
    </source>
</reference>
<dbReference type="SUPFAM" id="SSF82771">
    <property type="entry name" value="GIY-YIG endonuclease"/>
    <property type="match status" value="1"/>
</dbReference>
<keyword evidence="3" id="KW-0378">Hydrolase</keyword>
<dbReference type="EMBL" id="BFAV01000016">
    <property type="protein sequence ID" value="GBF31999.1"/>
    <property type="molecule type" value="Genomic_DNA"/>
</dbReference>
<name>A0A2L2X747_9FIRM</name>
<evidence type="ECO:0000313" key="4">
    <source>
        <dbReference type="Proteomes" id="UP000239549"/>
    </source>
</evidence>
<comment type="caution">
    <text evidence="3">The sequence shown here is derived from an EMBL/GenBank/DDBJ whole genome shotgun (WGS) entry which is preliminary data.</text>
</comment>
<dbReference type="PROSITE" id="PS50164">
    <property type="entry name" value="GIY_YIG"/>
    <property type="match status" value="1"/>
</dbReference>
<evidence type="ECO:0000313" key="3">
    <source>
        <dbReference type="EMBL" id="GBF31999.1"/>
    </source>
</evidence>
<feature type="domain" description="GIY-YIG" evidence="2">
    <location>
        <begin position="1"/>
        <end position="75"/>
    </location>
</feature>
<dbReference type="Proteomes" id="UP000239549">
    <property type="component" value="Unassembled WGS sequence"/>
</dbReference>
<evidence type="ECO:0000256" key="1">
    <source>
        <dbReference type="ARBA" id="ARBA00007435"/>
    </source>
</evidence>
<dbReference type="InterPro" id="IPR050190">
    <property type="entry name" value="UPF0213_domain"/>
</dbReference>
<keyword evidence="3" id="KW-0540">Nuclease</keyword>
<dbReference type="OrthoDB" id="9807770at2"/>
<proteinExistence type="inferred from homology"/>
<dbReference type="RefSeq" id="WP_104370592.1">
    <property type="nucleotide sequence ID" value="NZ_BFAV01000016.1"/>
</dbReference>
<dbReference type="InterPro" id="IPR000305">
    <property type="entry name" value="GIY-YIG_endonuc"/>
</dbReference>
<organism evidence="3 4">
    <name type="scientific">Desulfocucumis palustris</name>
    <dbReference type="NCBI Taxonomy" id="1898651"/>
    <lineage>
        <taxon>Bacteria</taxon>
        <taxon>Bacillati</taxon>
        <taxon>Bacillota</taxon>
        <taxon>Clostridia</taxon>
        <taxon>Eubacteriales</taxon>
        <taxon>Desulfocucumaceae</taxon>
        <taxon>Desulfocucumis</taxon>
    </lineage>
</organism>
<protein>
    <submittedName>
        <fullName evidence="3">Endonuclease containing a URI domain</fullName>
    </submittedName>
</protein>
<accession>A0A2L2X747</accession>
<dbReference type="PANTHER" id="PTHR34477">
    <property type="entry name" value="UPF0213 PROTEIN YHBQ"/>
    <property type="match status" value="1"/>
</dbReference>